<dbReference type="EMBL" id="JBICCN010000132">
    <property type="protein sequence ID" value="KAL3091367.1"/>
    <property type="molecule type" value="Genomic_DNA"/>
</dbReference>
<comment type="caution">
    <text evidence="2">The sequence shown here is derived from an EMBL/GenBank/DDBJ whole genome shotgun (WGS) entry which is preliminary data.</text>
</comment>
<sequence length="132" mass="14157">MIGEIKEGRGKAMPEAMRNGWTGGDRGGSKTGGIGGRSRLQPTTDDRRDEWRVPSAVSEAVSVRFFVPPPALPLSSILLAKLFNSRSAHSSAGGGEQRDTKRRERNGESTTFGTGKGRVAEKVWHHSRGGGI</sequence>
<feature type="region of interest" description="Disordered" evidence="1">
    <location>
        <begin position="1"/>
        <end position="51"/>
    </location>
</feature>
<feature type="compositionally biased region" description="Basic and acidic residues" evidence="1">
    <location>
        <begin position="96"/>
        <end position="107"/>
    </location>
</feature>
<evidence type="ECO:0000313" key="2">
    <source>
        <dbReference type="EMBL" id="KAL3091367.1"/>
    </source>
</evidence>
<feature type="region of interest" description="Disordered" evidence="1">
    <location>
        <begin position="87"/>
        <end position="132"/>
    </location>
</feature>
<evidence type="ECO:0000313" key="3">
    <source>
        <dbReference type="Proteomes" id="UP001620645"/>
    </source>
</evidence>
<dbReference type="AlphaFoldDB" id="A0ABD2JL62"/>
<evidence type="ECO:0000256" key="1">
    <source>
        <dbReference type="SAM" id="MobiDB-lite"/>
    </source>
</evidence>
<accession>A0ABD2JL62</accession>
<keyword evidence="3" id="KW-1185">Reference proteome</keyword>
<feature type="compositionally biased region" description="Basic and acidic residues" evidence="1">
    <location>
        <begin position="1"/>
        <end position="12"/>
    </location>
</feature>
<protein>
    <submittedName>
        <fullName evidence="2">Uncharacterized protein</fullName>
    </submittedName>
</protein>
<dbReference type="Proteomes" id="UP001620645">
    <property type="component" value="Unassembled WGS sequence"/>
</dbReference>
<name>A0ABD2JL62_HETSC</name>
<reference evidence="2 3" key="1">
    <citation type="submission" date="2024-10" db="EMBL/GenBank/DDBJ databases">
        <authorList>
            <person name="Kim D."/>
        </authorList>
    </citation>
    <scope>NUCLEOTIDE SEQUENCE [LARGE SCALE GENOMIC DNA]</scope>
    <source>
        <strain evidence="2">Taebaek</strain>
    </source>
</reference>
<gene>
    <name evidence="2" type="ORF">niasHS_007160</name>
</gene>
<proteinExistence type="predicted"/>
<organism evidence="2 3">
    <name type="scientific">Heterodera schachtii</name>
    <name type="common">Sugarbeet cyst nematode worm</name>
    <name type="synonym">Tylenchus schachtii</name>
    <dbReference type="NCBI Taxonomy" id="97005"/>
    <lineage>
        <taxon>Eukaryota</taxon>
        <taxon>Metazoa</taxon>
        <taxon>Ecdysozoa</taxon>
        <taxon>Nematoda</taxon>
        <taxon>Chromadorea</taxon>
        <taxon>Rhabditida</taxon>
        <taxon>Tylenchina</taxon>
        <taxon>Tylenchomorpha</taxon>
        <taxon>Tylenchoidea</taxon>
        <taxon>Heteroderidae</taxon>
        <taxon>Heteroderinae</taxon>
        <taxon>Heterodera</taxon>
    </lineage>
</organism>
<feature type="compositionally biased region" description="Gly residues" evidence="1">
    <location>
        <begin position="21"/>
        <end position="36"/>
    </location>
</feature>